<feature type="transmembrane region" description="Helical" evidence="7">
    <location>
        <begin position="307"/>
        <end position="326"/>
    </location>
</feature>
<keyword evidence="4" id="KW-0256">Endoplasmic reticulum</keyword>
<comment type="similarity">
    <text evidence="2">Belongs to the INSIG family.</text>
</comment>
<keyword evidence="6 7" id="KW-0472">Membrane</keyword>
<comment type="caution">
    <text evidence="8">The sequence shown here is derived from an EMBL/GenBank/DDBJ whole genome shotgun (WGS) entry which is preliminary data.</text>
</comment>
<evidence type="ECO:0000256" key="5">
    <source>
        <dbReference type="ARBA" id="ARBA00022989"/>
    </source>
</evidence>
<protein>
    <recommendedName>
        <fullName evidence="10">INSIG domain-containing protein</fullName>
    </recommendedName>
</protein>
<keyword evidence="9" id="KW-1185">Reference proteome</keyword>
<evidence type="ECO:0000313" key="8">
    <source>
        <dbReference type="EMBL" id="KAL0632278.1"/>
    </source>
</evidence>
<dbReference type="InterPro" id="IPR025929">
    <property type="entry name" value="INSIG_fam"/>
</dbReference>
<feature type="transmembrane region" description="Helical" evidence="7">
    <location>
        <begin position="121"/>
        <end position="144"/>
    </location>
</feature>
<keyword evidence="3 7" id="KW-0812">Transmembrane</keyword>
<dbReference type="EMBL" id="JBBBZM010000177">
    <property type="protein sequence ID" value="KAL0632278.1"/>
    <property type="molecule type" value="Genomic_DNA"/>
</dbReference>
<dbReference type="PANTHER" id="PTHR15301">
    <property type="entry name" value="INSULIN-INDUCED GENE 1"/>
    <property type="match status" value="1"/>
</dbReference>
<evidence type="ECO:0000256" key="1">
    <source>
        <dbReference type="ARBA" id="ARBA00004477"/>
    </source>
</evidence>
<name>A0ABR3G8J4_9PEZI</name>
<accession>A0ABR3G8J4</accession>
<reference evidence="8 9" key="1">
    <citation type="submission" date="2024-02" db="EMBL/GenBank/DDBJ databases">
        <title>Discinaceae phylogenomics.</title>
        <authorList>
            <person name="Dirks A.C."/>
            <person name="James T.Y."/>
        </authorList>
    </citation>
    <scope>NUCLEOTIDE SEQUENCE [LARGE SCALE GENOMIC DNA]</scope>
    <source>
        <strain evidence="8 9">ACD0624</strain>
    </source>
</reference>
<keyword evidence="5 7" id="KW-1133">Transmembrane helix</keyword>
<feature type="transmembrane region" description="Helical" evidence="7">
    <location>
        <begin position="228"/>
        <end position="246"/>
    </location>
</feature>
<evidence type="ECO:0000256" key="2">
    <source>
        <dbReference type="ARBA" id="ARBA00007475"/>
    </source>
</evidence>
<proteinExistence type="inferred from homology"/>
<dbReference type="Pfam" id="PF07281">
    <property type="entry name" value="INSIG"/>
    <property type="match status" value="1"/>
</dbReference>
<dbReference type="Proteomes" id="UP001447188">
    <property type="component" value="Unassembled WGS sequence"/>
</dbReference>
<organism evidence="8 9">
    <name type="scientific">Discina gigas</name>
    <dbReference type="NCBI Taxonomy" id="1032678"/>
    <lineage>
        <taxon>Eukaryota</taxon>
        <taxon>Fungi</taxon>
        <taxon>Dikarya</taxon>
        <taxon>Ascomycota</taxon>
        <taxon>Pezizomycotina</taxon>
        <taxon>Pezizomycetes</taxon>
        <taxon>Pezizales</taxon>
        <taxon>Discinaceae</taxon>
        <taxon>Discina</taxon>
    </lineage>
</organism>
<evidence type="ECO:0000256" key="4">
    <source>
        <dbReference type="ARBA" id="ARBA00022824"/>
    </source>
</evidence>
<evidence type="ECO:0000256" key="7">
    <source>
        <dbReference type="SAM" id="Phobius"/>
    </source>
</evidence>
<evidence type="ECO:0000256" key="3">
    <source>
        <dbReference type="ARBA" id="ARBA00022692"/>
    </source>
</evidence>
<gene>
    <name evidence="8" type="ORF">Q9L58_008841</name>
</gene>
<sequence length="336" mass="36133">MSSSDLPILRPIPRRAFDLDTSPPQTPIEPIKRTKSTIALTSSTLFGIYSSTDSDAPALSRNPSVLNIADFDFQKNSSPSSPTVLRSPGLLVPSDVAVVRKRRPTMPSGAAPMNKVPNRRAAVLLGAMRVLSLFVFGVAYGVVVTHLHNSHRFTVASVTIEVDRYYIQWGLAGVALGSLLPWLDGELAVVEEGEEESSGGRMAWDPVVRSIGAFVGIAYAIRKLPWQSTLQVSLTLALVNPFLWYLVDRTRAGFWFSAAVGIAGTAVLLQTNPQMIQAPEPVFSAASTNASAGGLVAGLVSVESVGVSTWICSVLFCSCVCFGNVGRRLTWLEKRE</sequence>
<feature type="transmembrane region" description="Helical" evidence="7">
    <location>
        <begin position="165"/>
        <end position="183"/>
    </location>
</feature>
<evidence type="ECO:0000313" key="9">
    <source>
        <dbReference type="Proteomes" id="UP001447188"/>
    </source>
</evidence>
<dbReference type="PANTHER" id="PTHR15301:SF3">
    <property type="entry name" value="PROTEIN NSG1-RELATED"/>
    <property type="match status" value="1"/>
</dbReference>
<feature type="transmembrane region" description="Helical" evidence="7">
    <location>
        <begin position="252"/>
        <end position="269"/>
    </location>
</feature>
<comment type="subcellular location">
    <subcellularLocation>
        <location evidence="1">Endoplasmic reticulum membrane</location>
        <topology evidence="1">Multi-pass membrane protein</topology>
    </subcellularLocation>
</comment>
<evidence type="ECO:0008006" key="10">
    <source>
        <dbReference type="Google" id="ProtNLM"/>
    </source>
</evidence>
<evidence type="ECO:0000256" key="6">
    <source>
        <dbReference type="ARBA" id="ARBA00023136"/>
    </source>
</evidence>